<proteinExistence type="predicted"/>
<dbReference type="EMBL" id="KV014929">
    <property type="protein sequence ID" value="KZV21157.1"/>
    <property type="molecule type" value="Genomic_DNA"/>
</dbReference>
<keyword evidence="1" id="KW-0378">Hydrolase</keyword>
<dbReference type="GO" id="GO:0008233">
    <property type="term" value="F:peptidase activity"/>
    <property type="evidence" value="ECO:0007669"/>
    <property type="project" value="UniProtKB-KW"/>
</dbReference>
<evidence type="ECO:0000313" key="2">
    <source>
        <dbReference type="Proteomes" id="UP000250235"/>
    </source>
</evidence>
<keyword evidence="1" id="KW-0645">Protease</keyword>
<reference evidence="1 2" key="1">
    <citation type="journal article" date="2015" name="Proc. Natl. Acad. Sci. U.S.A.">
        <title>The resurrection genome of Boea hygrometrica: A blueprint for survival of dehydration.</title>
        <authorList>
            <person name="Xiao L."/>
            <person name="Yang G."/>
            <person name="Zhang L."/>
            <person name="Yang X."/>
            <person name="Zhao S."/>
            <person name="Ji Z."/>
            <person name="Zhou Q."/>
            <person name="Hu M."/>
            <person name="Wang Y."/>
            <person name="Chen M."/>
            <person name="Xu Y."/>
            <person name="Jin H."/>
            <person name="Xiao X."/>
            <person name="Hu G."/>
            <person name="Bao F."/>
            <person name="Hu Y."/>
            <person name="Wan P."/>
            <person name="Li L."/>
            <person name="Deng X."/>
            <person name="Kuang T."/>
            <person name="Xiang C."/>
            <person name="Zhu J.K."/>
            <person name="Oliver M.J."/>
            <person name="He Y."/>
        </authorList>
    </citation>
    <scope>NUCLEOTIDE SEQUENCE [LARGE SCALE GENOMIC DNA]</scope>
    <source>
        <strain evidence="2">cv. XS01</strain>
    </source>
</reference>
<keyword evidence="2" id="KW-1185">Reference proteome</keyword>
<name>A0A2Z7APD1_9LAMI</name>
<sequence length="203" mass="22944">MASSFITNTLQVNFDSVLGIHDNEGMVRMFRALEATGLRGFLGCPFVLYEQELEQFFDTTFVQDGDVVCAVSGKFVAIYEDSLQATLFYKTGVPVQFSCKKRLMKYEFRLLNDILANSITVKAGSFDVVTHERFLMMTAIHFGIKVMVRCGWYQQVTPKSNAQVGLKLIVKYFKEKNLCVAQKGRILPELAVVAKLQIKARKS</sequence>
<dbReference type="Proteomes" id="UP000250235">
    <property type="component" value="Unassembled WGS sequence"/>
</dbReference>
<accession>A0A2Z7APD1</accession>
<dbReference type="GO" id="GO:0006508">
    <property type="term" value="P:proteolysis"/>
    <property type="evidence" value="ECO:0007669"/>
    <property type="project" value="UniProtKB-KW"/>
</dbReference>
<dbReference type="AlphaFoldDB" id="A0A2Z7APD1"/>
<evidence type="ECO:0000313" key="1">
    <source>
        <dbReference type="EMBL" id="KZV21157.1"/>
    </source>
</evidence>
<protein>
    <submittedName>
        <fullName evidence="1">Protease Do-like 12, mitochondrial</fullName>
    </submittedName>
</protein>
<organism evidence="1 2">
    <name type="scientific">Dorcoceras hygrometricum</name>
    <dbReference type="NCBI Taxonomy" id="472368"/>
    <lineage>
        <taxon>Eukaryota</taxon>
        <taxon>Viridiplantae</taxon>
        <taxon>Streptophyta</taxon>
        <taxon>Embryophyta</taxon>
        <taxon>Tracheophyta</taxon>
        <taxon>Spermatophyta</taxon>
        <taxon>Magnoliopsida</taxon>
        <taxon>eudicotyledons</taxon>
        <taxon>Gunneridae</taxon>
        <taxon>Pentapetalae</taxon>
        <taxon>asterids</taxon>
        <taxon>lamiids</taxon>
        <taxon>Lamiales</taxon>
        <taxon>Gesneriaceae</taxon>
        <taxon>Didymocarpoideae</taxon>
        <taxon>Trichosporeae</taxon>
        <taxon>Loxocarpinae</taxon>
        <taxon>Dorcoceras</taxon>
    </lineage>
</organism>
<gene>
    <name evidence="1" type="ORF">F511_31637</name>
</gene>